<evidence type="ECO:0000259" key="1">
    <source>
        <dbReference type="Pfam" id="PF02625"/>
    </source>
</evidence>
<comment type="caution">
    <text evidence="2">The sequence shown here is derived from an EMBL/GenBank/DDBJ whole genome shotgun (WGS) entry which is preliminary data.</text>
</comment>
<dbReference type="Proteomes" id="UP000005839">
    <property type="component" value="Unassembled WGS sequence"/>
</dbReference>
<proteinExistence type="predicted"/>
<reference evidence="2 3" key="1">
    <citation type="submission" date="2007-10" db="EMBL/GenBank/DDBJ databases">
        <authorList>
            <person name="Yayanos A."/>
            <person name="Ferriera S."/>
            <person name="Johnson J."/>
            <person name="Kravitz S."/>
            <person name="Halpern A."/>
            <person name="Remington K."/>
            <person name="Beeson K."/>
            <person name="Tran B."/>
            <person name="Rogers Y.-H."/>
            <person name="Friedman R."/>
            <person name="Venter J.C."/>
        </authorList>
    </citation>
    <scope>NUCLEOTIDE SEQUENCE [LARGE SCALE GENOMIC DNA]</scope>
    <source>
        <strain evidence="2 3">KT99</strain>
    </source>
</reference>
<dbReference type="AlphaFoldDB" id="A9D7J7"/>
<dbReference type="EMBL" id="ABIC01000013">
    <property type="protein sequence ID" value="EDQ01045.1"/>
    <property type="molecule type" value="Genomic_DNA"/>
</dbReference>
<feature type="domain" description="XdhC- CoxI" evidence="1">
    <location>
        <begin position="20"/>
        <end position="46"/>
    </location>
</feature>
<gene>
    <name evidence="2" type="ORF">KT99_10103</name>
</gene>
<dbReference type="STRING" id="314608.KT99_10103"/>
<name>A9D7J7_9GAMM</name>
<dbReference type="InterPro" id="IPR003777">
    <property type="entry name" value="XdhC_CoxI"/>
</dbReference>
<evidence type="ECO:0000313" key="2">
    <source>
        <dbReference type="EMBL" id="EDQ01045.1"/>
    </source>
</evidence>
<accession>A9D7J7</accession>
<protein>
    <submittedName>
        <fullName evidence="2">Hypothetical xanthine dehydrogenase accessory factor</fullName>
    </submittedName>
</protein>
<sequence>MDMSHHIEDILSHWQSEPTDDWVLAVITRVQGSSYRKPGAMMLFHP</sequence>
<organism evidence="2 3">
    <name type="scientific">Shewanella benthica KT99</name>
    <dbReference type="NCBI Taxonomy" id="314608"/>
    <lineage>
        <taxon>Bacteria</taxon>
        <taxon>Pseudomonadati</taxon>
        <taxon>Pseudomonadota</taxon>
        <taxon>Gammaproteobacteria</taxon>
        <taxon>Alteromonadales</taxon>
        <taxon>Shewanellaceae</taxon>
        <taxon>Shewanella</taxon>
    </lineage>
</organism>
<keyword evidence="3" id="KW-1185">Reference proteome</keyword>
<evidence type="ECO:0000313" key="3">
    <source>
        <dbReference type="Proteomes" id="UP000005839"/>
    </source>
</evidence>
<dbReference type="Pfam" id="PF02625">
    <property type="entry name" value="XdhC_CoxI"/>
    <property type="match status" value="1"/>
</dbReference>